<feature type="transmembrane region" description="Helical" evidence="5">
    <location>
        <begin position="131"/>
        <end position="149"/>
    </location>
</feature>
<dbReference type="PANTHER" id="PTHR23291">
    <property type="entry name" value="BAX INHIBITOR-RELATED"/>
    <property type="match status" value="1"/>
</dbReference>
<name>A0A6P5PU14_MUSCR</name>
<dbReference type="GeneID" id="110294832"/>
<dbReference type="PANTHER" id="PTHR23291:SF47">
    <property type="entry name" value="TRANSMEMBRANE BAX INHIBITOR MOTIF CONTAINING 7"/>
    <property type="match status" value="1"/>
</dbReference>
<sequence>MKIDLEVSEPVNFSSGDHQHLVHTAAIKGNTGRLDQPFTASSGDRAQGAIQYSHPRNRDGANTYAVQVSEDVTPSNENVNQSIPFENTSIRNDFIMKVFVILSIQLFITAMIISIFVFCEPVKKWIIARPWFLYALLPAVMILILILACCRDIRRQVPANYILLAFFTILEGLLLGSMSVFYRADEILWAAGATTVVTLVLTLFALQTKWDFTLLSGVMFVFTSVLLIYGIIALVIRSYWLHLVYSALGTLLFSIYLVMDVQMMVGGHYHYEINPEEYIFAALNIYVDIISLFIFILDLIGR</sequence>
<evidence type="ECO:0000256" key="4">
    <source>
        <dbReference type="ARBA" id="ARBA00023136"/>
    </source>
</evidence>
<dbReference type="RefSeq" id="XP_021018982.1">
    <property type="nucleotide sequence ID" value="XM_021163323.1"/>
</dbReference>
<dbReference type="GO" id="GO:0016020">
    <property type="term" value="C:membrane"/>
    <property type="evidence" value="ECO:0007669"/>
    <property type="project" value="UniProtKB-SubCell"/>
</dbReference>
<dbReference type="CDD" id="cd10428">
    <property type="entry name" value="LFG_like"/>
    <property type="match status" value="1"/>
</dbReference>
<reference evidence="7" key="1">
    <citation type="submission" date="2025-08" db="UniProtKB">
        <authorList>
            <consortium name="RefSeq"/>
        </authorList>
    </citation>
    <scope>IDENTIFICATION</scope>
</reference>
<gene>
    <name evidence="7" type="primary">LOC110294832</name>
</gene>
<accession>A0A6P5PU14</accession>
<keyword evidence="2 5" id="KW-0812">Transmembrane</keyword>
<dbReference type="KEGG" id="mcal:110294832"/>
<feature type="transmembrane region" description="Helical" evidence="5">
    <location>
        <begin position="161"/>
        <end position="181"/>
    </location>
</feature>
<protein>
    <submittedName>
        <fullName evidence="7">Protein lifeguard 1 isoform X1</fullName>
    </submittedName>
</protein>
<feature type="transmembrane region" description="Helical" evidence="5">
    <location>
        <begin position="278"/>
        <end position="300"/>
    </location>
</feature>
<dbReference type="InterPro" id="IPR006214">
    <property type="entry name" value="Bax_inhibitor_1-related"/>
</dbReference>
<evidence type="ECO:0000313" key="7">
    <source>
        <dbReference type="RefSeq" id="XP_021018982.1"/>
    </source>
</evidence>
<feature type="transmembrane region" description="Helical" evidence="5">
    <location>
        <begin position="187"/>
        <end position="206"/>
    </location>
</feature>
<evidence type="ECO:0000256" key="3">
    <source>
        <dbReference type="ARBA" id="ARBA00022989"/>
    </source>
</evidence>
<feature type="transmembrane region" description="Helical" evidence="5">
    <location>
        <begin position="98"/>
        <end position="119"/>
    </location>
</feature>
<dbReference type="Proteomes" id="UP000515126">
    <property type="component" value="Chromosome 5"/>
</dbReference>
<feature type="transmembrane region" description="Helical" evidence="5">
    <location>
        <begin position="213"/>
        <end position="233"/>
    </location>
</feature>
<keyword evidence="6" id="KW-1185">Reference proteome</keyword>
<comment type="subcellular location">
    <subcellularLocation>
        <location evidence="1">Membrane</location>
        <topology evidence="1">Multi-pass membrane protein</topology>
    </subcellularLocation>
</comment>
<evidence type="ECO:0000256" key="2">
    <source>
        <dbReference type="ARBA" id="ARBA00022692"/>
    </source>
</evidence>
<keyword evidence="3 5" id="KW-1133">Transmembrane helix</keyword>
<organism evidence="6 7">
    <name type="scientific">Mus caroli</name>
    <name type="common">Ryukyu mouse</name>
    <name type="synonym">Ricefield mouse</name>
    <dbReference type="NCBI Taxonomy" id="10089"/>
    <lineage>
        <taxon>Eukaryota</taxon>
        <taxon>Metazoa</taxon>
        <taxon>Chordata</taxon>
        <taxon>Craniata</taxon>
        <taxon>Vertebrata</taxon>
        <taxon>Euteleostomi</taxon>
        <taxon>Mammalia</taxon>
        <taxon>Eutheria</taxon>
        <taxon>Euarchontoglires</taxon>
        <taxon>Glires</taxon>
        <taxon>Rodentia</taxon>
        <taxon>Myomorpha</taxon>
        <taxon>Muroidea</taxon>
        <taxon>Muridae</taxon>
        <taxon>Murinae</taxon>
        <taxon>Mus</taxon>
        <taxon>Mus</taxon>
    </lineage>
</organism>
<proteinExistence type="inferred from homology"/>
<evidence type="ECO:0000256" key="1">
    <source>
        <dbReference type="ARBA" id="ARBA00004141"/>
    </source>
</evidence>
<feature type="transmembrane region" description="Helical" evidence="5">
    <location>
        <begin position="239"/>
        <end position="258"/>
    </location>
</feature>
<dbReference type="Pfam" id="PF01027">
    <property type="entry name" value="Bax1-I"/>
    <property type="match status" value="1"/>
</dbReference>
<evidence type="ECO:0000256" key="5">
    <source>
        <dbReference type="RuleBase" id="RU004379"/>
    </source>
</evidence>
<dbReference type="AlphaFoldDB" id="A0A6P5PU14"/>
<evidence type="ECO:0000313" key="6">
    <source>
        <dbReference type="Proteomes" id="UP000515126"/>
    </source>
</evidence>
<comment type="similarity">
    <text evidence="5">Belongs to the BI1 family.</text>
</comment>
<keyword evidence="4 5" id="KW-0472">Membrane</keyword>